<dbReference type="EMBL" id="CAJVPK010000375">
    <property type="protein sequence ID" value="CAG8501495.1"/>
    <property type="molecule type" value="Genomic_DNA"/>
</dbReference>
<dbReference type="AlphaFoldDB" id="A0A9N8ZNE1"/>
<dbReference type="Proteomes" id="UP000789706">
    <property type="component" value="Unassembled WGS sequence"/>
</dbReference>
<feature type="non-terminal residue" evidence="1">
    <location>
        <position position="1"/>
    </location>
</feature>
<accession>A0A9N8ZNE1</accession>
<dbReference type="OrthoDB" id="2430302at2759"/>
<proteinExistence type="predicted"/>
<gene>
    <name evidence="1" type="ORF">DEBURN_LOCUS4700</name>
</gene>
<evidence type="ECO:0000313" key="1">
    <source>
        <dbReference type="EMBL" id="CAG8501495.1"/>
    </source>
</evidence>
<sequence>TLVQGARVMFLHNQYNQLFSDGLYNGSIGIVLEVLNDENTIVAFPLTQEISCTKVVKETVYFNIHGSHTQ</sequence>
<organism evidence="1 2">
    <name type="scientific">Diversispora eburnea</name>
    <dbReference type="NCBI Taxonomy" id="1213867"/>
    <lineage>
        <taxon>Eukaryota</taxon>
        <taxon>Fungi</taxon>
        <taxon>Fungi incertae sedis</taxon>
        <taxon>Mucoromycota</taxon>
        <taxon>Glomeromycotina</taxon>
        <taxon>Glomeromycetes</taxon>
        <taxon>Diversisporales</taxon>
        <taxon>Diversisporaceae</taxon>
        <taxon>Diversispora</taxon>
    </lineage>
</organism>
<dbReference type="Gene3D" id="2.30.30.940">
    <property type="match status" value="1"/>
</dbReference>
<protein>
    <submittedName>
        <fullName evidence="1">786_t:CDS:1</fullName>
    </submittedName>
</protein>
<comment type="caution">
    <text evidence="1">The sequence shown here is derived from an EMBL/GenBank/DDBJ whole genome shotgun (WGS) entry which is preliminary data.</text>
</comment>
<reference evidence="1" key="1">
    <citation type="submission" date="2021-06" db="EMBL/GenBank/DDBJ databases">
        <authorList>
            <person name="Kallberg Y."/>
            <person name="Tangrot J."/>
            <person name="Rosling A."/>
        </authorList>
    </citation>
    <scope>NUCLEOTIDE SEQUENCE</scope>
    <source>
        <strain evidence="1">AZ414A</strain>
    </source>
</reference>
<evidence type="ECO:0000313" key="2">
    <source>
        <dbReference type="Proteomes" id="UP000789706"/>
    </source>
</evidence>
<keyword evidence="2" id="KW-1185">Reference proteome</keyword>
<name>A0A9N8ZNE1_9GLOM</name>